<gene>
    <name evidence="2" type="ORF">A4X13_0g5081</name>
</gene>
<evidence type="ECO:0000313" key="2">
    <source>
        <dbReference type="EMBL" id="KAE8249773.1"/>
    </source>
</evidence>
<comment type="caution">
    <text evidence="2">The sequence shown here is derived from an EMBL/GenBank/DDBJ whole genome shotgun (WGS) entry which is preliminary data.</text>
</comment>
<reference evidence="2" key="2">
    <citation type="journal article" date="2019" name="IMA Fungus">
        <title>Genome sequencing and comparison of five Tilletia species to identify candidate genes for the detection of regulated species infecting wheat.</title>
        <authorList>
            <person name="Nguyen H.D.T."/>
            <person name="Sultana T."/>
            <person name="Kesanakurti P."/>
            <person name="Hambleton S."/>
        </authorList>
    </citation>
    <scope>NUCLEOTIDE SEQUENCE</scope>
    <source>
        <strain evidence="2">DAOMC 236416</strain>
    </source>
</reference>
<feature type="compositionally biased region" description="Acidic residues" evidence="1">
    <location>
        <begin position="51"/>
        <end position="66"/>
    </location>
</feature>
<reference evidence="2" key="1">
    <citation type="submission" date="2016-04" db="EMBL/GenBank/DDBJ databases">
        <authorList>
            <person name="Nguyen H.D."/>
            <person name="Samba Siva P."/>
            <person name="Cullis J."/>
            <person name="Levesque C.A."/>
            <person name="Hambleton S."/>
        </authorList>
    </citation>
    <scope>NUCLEOTIDE SEQUENCE</scope>
    <source>
        <strain evidence="2">DAOMC 236416</strain>
    </source>
</reference>
<name>A0A177TJY6_9BASI</name>
<sequence length="115" mass="12137">MSEAANTAQHATDTAVEGSQTRGSSNSAPSGIEQSDTTSSQQVSVSTSEQDVAEDDEDENDGPEEENVVKIPGGGLAGLQARKEAERANAQTEQRPGGRQGNYTLPYQNVRTAER</sequence>
<dbReference type="Proteomes" id="UP000077521">
    <property type="component" value="Unassembled WGS sequence"/>
</dbReference>
<evidence type="ECO:0000313" key="3">
    <source>
        <dbReference type="Proteomes" id="UP000077521"/>
    </source>
</evidence>
<feature type="compositionally biased region" description="Polar residues" evidence="1">
    <location>
        <begin position="101"/>
        <end position="115"/>
    </location>
</feature>
<protein>
    <submittedName>
        <fullName evidence="2">Uncharacterized protein</fullName>
    </submittedName>
</protein>
<keyword evidence="3" id="KW-1185">Reference proteome</keyword>
<accession>A0A177TJY6</accession>
<dbReference type="AlphaFoldDB" id="A0A177TJY6"/>
<feature type="region of interest" description="Disordered" evidence="1">
    <location>
        <begin position="1"/>
        <end position="115"/>
    </location>
</feature>
<feature type="compositionally biased region" description="Polar residues" evidence="1">
    <location>
        <begin position="1"/>
        <end position="29"/>
    </location>
</feature>
<proteinExistence type="predicted"/>
<dbReference type="EMBL" id="LWDF02000369">
    <property type="protein sequence ID" value="KAE8249773.1"/>
    <property type="molecule type" value="Genomic_DNA"/>
</dbReference>
<evidence type="ECO:0000256" key="1">
    <source>
        <dbReference type="SAM" id="MobiDB-lite"/>
    </source>
</evidence>
<organism evidence="2 3">
    <name type="scientific">Tilletia indica</name>
    <dbReference type="NCBI Taxonomy" id="43049"/>
    <lineage>
        <taxon>Eukaryota</taxon>
        <taxon>Fungi</taxon>
        <taxon>Dikarya</taxon>
        <taxon>Basidiomycota</taxon>
        <taxon>Ustilaginomycotina</taxon>
        <taxon>Exobasidiomycetes</taxon>
        <taxon>Tilletiales</taxon>
        <taxon>Tilletiaceae</taxon>
        <taxon>Tilletia</taxon>
    </lineage>
</organism>
<feature type="compositionally biased region" description="Low complexity" evidence="1">
    <location>
        <begin position="33"/>
        <end position="50"/>
    </location>
</feature>